<evidence type="ECO:0000259" key="9">
    <source>
        <dbReference type="PROSITE" id="PS50109"/>
    </source>
</evidence>
<dbReference type="Proteomes" id="UP001144372">
    <property type="component" value="Unassembled WGS sequence"/>
</dbReference>
<dbReference type="SMART" id="SM00304">
    <property type="entry name" value="HAMP"/>
    <property type="match status" value="1"/>
</dbReference>
<dbReference type="Pfam" id="PF00512">
    <property type="entry name" value="HisKA"/>
    <property type="match status" value="1"/>
</dbReference>
<dbReference type="Pfam" id="PF00672">
    <property type="entry name" value="HAMP"/>
    <property type="match status" value="1"/>
</dbReference>
<dbReference type="SUPFAM" id="SSF158472">
    <property type="entry name" value="HAMP domain-like"/>
    <property type="match status" value="1"/>
</dbReference>
<dbReference type="EMBL" id="BSDR01000001">
    <property type="protein sequence ID" value="GLI32944.1"/>
    <property type="molecule type" value="Genomic_DNA"/>
</dbReference>
<dbReference type="SUPFAM" id="SSF47384">
    <property type="entry name" value="Homodimeric domain of signal transducing histidine kinase"/>
    <property type="match status" value="1"/>
</dbReference>
<organism evidence="11 12">
    <name type="scientific">Desulforhabdus amnigena</name>
    <dbReference type="NCBI Taxonomy" id="40218"/>
    <lineage>
        <taxon>Bacteria</taxon>
        <taxon>Pseudomonadati</taxon>
        <taxon>Thermodesulfobacteriota</taxon>
        <taxon>Syntrophobacteria</taxon>
        <taxon>Syntrophobacterales</taxon>
        <taxon>Syntrophobacteraceae</taxon>
        <taxon>Desulforhabdus</taxon>
    </lineage>
</organism>
<proteinExistence type="predicted"/>
<dbReference type="SMART" id="SM00387">
    <property type="entry name" value="HATPase_c"/>
    <property type="match status" value="1"/>
</dbReference>
<dbReference type="InterPro" id="IPR005467">
    <property type="entry name" value="His_kinase_dom"/>
</dbReference>
<dbReference type="InterPro" id="IPR003661">
    <property type="entry name" value="HisK_dim/P_dom"/>
</dbReference>
<dbReference type="CDD" id="cd00082">
    <property type="entry name" value="HisKA"/>
    <property type="match status" value="1"/>
</dbReference>
<evidence type="ECO:0000259" key="10">
    <source>
        <dbReference type="PROSITE" id="PS50885"/>
    </source>
</evidence>
<dbReference type="InterPro" id="IPR004358">
    <property type="entry name" value="Sig_transdc_His_kin-like_C"/>
</dbReference>
<dbReference type="SUPFAM" id="SSF55874">
    <property type="entry name" value="ATPase domain of HSP90 chaperone/DNA topoisomerase II/histidine kinase"/>
    <property type="match status" value="1"/>
</dbReference>
<keyword evidence="7" id="KW-0902">Two-component regulatory system</keyword>
<evidence type="ECO:0000256" key="2">
    <source>
        <dbReference type="ARBA" id="ARBA00004370"/>
    </source>
</evidence>
<protein>
    <recommendedName>
        <fullName evidence="3">histidine kinase</fullName>
        <ecNumber evidence="3">2.7.13.3</ecNumber>
    </recommendedName>
</protein>
<evidence type="ECO:0000256" key="7">
    <source>
        <dbReference type="ARBA" id="ARBA00023012"/>
    </source>
</evidence>
<keyword evidence="6 11" id="KW-0418">Kinase</keyword>
<evidence type="ECO:0000256" key="6">
    <source>
        <dbReference type="ARBA" id="ARBA00022777"/>
    </source>
</evidence>
<dbReference type="PANTHER" id="PTHR45453">
    <property type="entry name" value="PHOSPHATE REGULON SENSOR PROTEIN PHOR"/>
    <property type="match status" value="1"/>
</dbReference>
<evidence type="ECO:0000256" key="5">
    <source>
        <dbReference type="ARBA" id="ARBA00022679"/>
    </source>
</evidence>
<sequence length="472" mass="53585">MIVALMVGIMRFYVEQNFEEFVNKMELEKLDHIVKILSEEYEKHHSWNSLRENHQLWLEKLRLGEEKEDFNNLEGPPGPPYRQRPHDDAYVAMQNFRRNPAPPRDPLRIIFRLSLFDTQERLVAGRPSVLSSSKHTLREITLDGRNIGWLALEKRDRLSHPLAIAFIKKQTQGFFITGGGILLLAAIVSFLLSKHLLAPIRQLTVGTQALTSLKFDTRIQVHTSDELGQLANDFNLMAQTLEKYELMRKQWISDISHELRTPLSVLRGEIEAMQDGVRQVTEDSLDSLHTEALHLAKIVEDLHELSLADSGSLHLNKKPVHPLRVLKDVLRLFETRLMQSQITVHDELPEEDDFMIQGDRDRLSQLYSNLIENTLRYTDSPGTLLVWRERKGNRVTLYLEDSGPGVPQESLGRLFDRLYRVDASRTRGKGGSGLGLAICKTIAESHGAEISAANGASGGLRIEIGFPNTACA</sequence>
<dbReference type="InterPro" id="IPR036097">
    <property type="entry name" value="HisK_dim/P_sf"/>
</dbReference>
<dbReference type="InterPro" id="IPR050351">
    <property type="entry name" value="BphY/WalK/GraS-like"/>
</dbReference>
<gene>
    <name evidence="11" type="ORF">DAMNIGENAA_03770</name>
</gene>
<dbReference type="PRINTS" id="PR00344">
    <property type="entry name" value="BCTRLSENSOR"/>
</dbReference>
<dbReference type="CDD" id="cd06225">
    <property type="entry name" value="HAMP"/>
    <property type="match status" value="1"/>
</dbReference>
<dbReference type="PROSITE" id="PS50109">
    <property type="entry name" value="HIS_KIN"/>
    <property type="match status" value="1"/>
</dbReference>
<dbReference type="EC" id="2.7.13.3" evidence="3"/>
<evidence type="ECO:0000256" key="8">
    <source>
        <dbReference type="SAM" id="Phobius"/>
    </source>
</evidence>
<comment type="catalytic activity">
    <reaction evidence="1">
        <text>ATP + protein L-histidine = ADP + protein N-phospho-L-histidine.</text>
        <dbReference type="EC" id="2.7.13.3"/>
    </reaction>
</comment>
<accession>A0A9W6FRF2</accession>
<keyword evidence="8" id="KW-0472">Membrane</keyword>
<evidence type="ECO:0000256" key="4">
    <source>
        <dbReference type="ARBA" id="ARBA00022553"/>
    </source>
</evidence>
<comment type="subcellular location">
    <subcellularLocation>
        <location evidence="2">Membrane</location>
    </subcellularLocation>
</comment>
<evidence type="ECO:0000313" key="12">
    <source>
        <dbReference type="Proteomes" id="UP001144372"/>
    </source>
</evidence>
<keyword evidence="4" id="KW-0597">Phosphoprotein</keyword>
<dbReference type="AlphaFoldDB" id="A0A9W6FRF2"/>
<dbReference type="InterPro" id="IPR003660">
    <property type="entry name" value="HAMP_dom"/>
</dbReference>
<reference evidence="11" key="1">
    <citation type="submission" date="2022-12" db="EMBL/GenBank/DDBJ databases">
        <title>Reference genome sequencing for broad-spectrum identification of bacterial and archaeal isolates by mass spectrometry.</title>
        <authorList>
            <person name="Sekiguchi Y."/>
            <person name="Tourlousse D.M."/>
        </authorList>
    </citation>
    <scope>NUCLEOTIDE SEQUENCE</scope>
    <source>
        <strain evidence="11">ASRB1</strain>
    </source>
</reference>
<feature type="transmembrane region" description="Helical" evidence="8">
    <location>
        <begin position="173"/>
        <end position="192"/>
    </location>
</feature>
<feature type="domain" description="HAMP" evidence="10">
    <location>
        <begin position="194"/>
        <end position="246"/>
    </location>
</feature>
<keyword evidence="12" id="KW-1185">Reference proteome</keyword>
<dbReference type="GO" id="GO:0004721">
    <property type="term" value="F:phosphoprotein phosphatase activity"/>
    <property type="evidence" value="ECO:0007669"/>
    <property type="project" value="TreeGrafter"/>
</dbReference>
<evidence type="ECO:0000313" key="11">
    <source>
        <dbReference type="EMBL" id="GLI32944.1"/>
    </source>
</evidence>
<dbReference type="PANTHER" id="PTHR45453:SF1">
    <property type="entry name" value="PHOSPHATE REGULON SENSOR PROTEIN PHOR"/>
    <property type="match status" value="1"/>
</dbReference>
<dbReference type="PROSITE" id="PS50885">
    <property type="entry name" value="HAMP"/>
    <property type="match status" value="1"/>
</dbReference>
<keyword evidence="8" id="KW-0812">Transmembrane</keyword>
<dbReference type="Gene3D" id="1.10.287.130">
    <property type="match status" value="1"/>
</dbReference>
<dbReference type="InterPro" id="IPR003594">
    <property type="entry name" value="HATPase_dom"/>
</dbReference>
<dbReference type="GO" id="GO:0016036">
    <property type="term" value="P:cellular response to phosphate starvation"/>
    <property type="evidence" value="ECO:0007669"/>
    <property type="project" value="TreeGrafter"/>
</dbReference>
<evidence type="ECO:0000256" key="1">
    <source>
        <dbReference type="ARBA" id="ARBA00000085"/>
    </source>
</evidence>
<comment type="caution">
    <text evidence="11">The sequence shown here is derived from an EMBL/GenBank/DDBJ whole genome shotgun (WGS) entry which is preliminary data.</text>
</comment>
<keyword evidence="5" id="KW-0808">Transferase</keyword>
<dbReference type="InterPro" id="IPR036890">
    <property type="entry name" value="HATPase_C_sf"/>
</dbReference>
<dbReference type="Gene3D" id="3.30.565.10">
    <property type="entry name" value="Histidine kinase-like ATPase, C-terminal domain"/>
    <property type="match status" value="1"/>
</dbReference>
<dbReference type="SMART" id="SM00388">
    <property type="entry name" value="HisKA"/>
    <property type="match status" value="1"/>
</dbReference>
<dbReference type="Pfam" id="PF02518">
    <property type="entry name" value="HATPase_c"/>
    <property type="match status" value="1"/>
</dbReference>
<evidence type="ECO:0000256" key="3">
    <source>
        <dbReference type="ARBA" id="ARBA00012438"/>
    </source>
</evidence>
<name>A0A9W6FRF2_9BACT</name>
<dbReference type="GO" id="GO:0000155">
    <property type="term" value="F:phosphorelay sensor kinase activity"/>
    <property type="evidence" value="ECO:0007669"/>
    <property type="project" value="InterPro"/>
</dbReference>
<feature type="domain" description="Histidine kinase" evidence="9">
    <location>
        <begin position="254"/>
        <end position="470"/>
    </location>
</feature>
<keyword evidence="8" id="KW-1133">Transmembrane helix</keyword>
<dbReference type="Gene3D" id="6.10.340.10">
    <property type="match status" value="1"/>
</dbReference>
<dbReference type="GO" id="GO:0005886">
    <property type="term" value="C:plasma membrane"/>
    <property type="evidence" value="ECO:0007669"/>
    <property type="project" value="TreeGrafter"/>
</dbReference>